<sequence length="219" mass="24973">MEESFRHSVESLSIAAEGPEDFENASVMHATVSDEISDAGIAEPPKDGMDPHFFYYLKKHRASDPIPASRSDIRSETRYQWPVPDINEDGKIQPDSLYKGRHCHCGEAKEQLSQCQQQLVEAERFIEWLKIRLSDSEKAVEDGHKAAEDSQRAAESNVEALKITLFGSWRIAKQYDEAEKTYRDVLANCRTEADADISETMLNLKYSFVEMLIEQKKVQ</sequence>
<evidence type="ECO:0000313" key="2">
    <source>
        <dbReference type="EMBL" id="KAL2054619.1"/>
    </source>
</evidence>
<accession>A0ABR4BCS8</accession>
<reference evidence="2 3" key="1">
    <citation type="submission" date="2024-09" db="EMBL/GenBank/DDBJ databases">
        <title>Rethinking Asexuality: The Enigmatic Case of Functional Sexual Genes in Lepraria (Stereocaulaceae).</title>
        <authorList>
            <person name="Doellman M."/>
            <person name="Sun Y."/>
            <person name="Barcenas-Pena A."/>
            <person name="Lumbsch H.T."/>
            <person name="Grewe F."/>
        </authorList>
    </citation>
    <scope>NUCLEOTIDE SEQUENCE [LARGE SCALE GENOMIC DNA]</scope>
    <source>
        <strain evidence="2 3">Grewe 0041</strain>
    </source>
</reference>
<dbReference type="EMBL" id="JBHFEH010000014">
    <property type="protein sequence ID" value="KAL2054619.1"/>
    <property type="molecule type" value="Genomic_DNA"/>
</dbReference>
<organism evidence="2 3">
    <name type="scientific">Lepraria finkii</name>
    <dbReference type="NCBI Taxonomy" id="1340010"/>
    <lineage>
        <taxon>Eukaryota</taxon>
        <taxon>Fungi</taxon>
        <taxon>Dikarya</taxon>
        <taxon>Ascomycota</taxon>
        <taxon>Pezizomycotina</taxon>
        <taxon>Lecanoromycetes</taxon>
        <taxon>OSLEUM clade</taxon>
        <taxon>Lecanoromycetidae</taxon>
        <taxon>Lecanorales</taxon>
        <taxon>Lecanorineae</taxon>
        <taxon>Stereocaulaceae</taxon>
        <taxon>Lepraria</taxon>
    </lineage>
</organism>
<proteinExistence type="predicted"/>
<protein>
    <submittedName>
        <fullName evidence="2">Uncharacterized protein</fullName>
    </submittedName>
</protein>
<keyword evidence="3" id="KW-1185">Reference proteome</keyword>
<evidence type="ECO:0000313" key="3">
    <source>
        <dbReference type="Proteomes" id="UP001590951"/>
    </source>
</evidence>
<evidence type="ECO:0000256" key="1">
    <source>
        <dbReference type="SAM" id="MobiDB-lite"/>
    </source>
</evidence>
<comment type="caution">
    <text evidence="2">The sequence shown here is derived from an EMBL/GenBank/DDBJ whole genome shotgun (WGS) entry which is preliminary data.</text>
</comment>
<feature type="region of interest" description="Disordered" evidence="1">
    <location>
        <begin position="1"/>
        <end position="20"/>
    </location>
</feature>
<dbReference type="Proteomes" id="UP001590951">
    <property type="component" value="Unassembled WGS sequence"/>
</dbReference>
<name>A0ABR4BCS8_9LECA</name>
<gene>
    <name evidence="2" type="ORF">ABVK25_004922</name>
</gene>